<proteinExistence type="predicted"/>
<dbReference type="EMBL" id="CP147403">
    <property type="protein sequence ID" value="WXB91471.1"/>
    <property type="molecule type" value="Genomic_DNA"/>
</dbReference>
<keyword evidence="2" id="KW-1185">Reference proteome</keyword>
<sequence length="71" mass="8315">MPNIMISYFGYISCELQKVLKKLGELDTKEYERHLTKEQIESVCEKINTKKPVTYTQLEASKKECLIKWGS</sequence>
<protein>
    <submittedName>
        <fullName evidence="1">Uncharacterized protein</fullName>
    </submittedName>
</protein>
<evidence type="ECO:0000313" key="1">
    <source>
        <dbReference type="EMBL" id="WXB91471.1"/>
    </source>
</evidence>
<gene>
    <name evidence="1" type="ORF">WCV66_01440</name>
</gene>
<organism evidence="1 2">
    <name type="scientific">Metabacillus rhizosphaerae</name>
    <dbReference type="NCBI Taxonomy" id="3117747"/>
    <lineage>
        <taxon>Bacteria</taxon>
        <taxon>Bacillati</taxon>
        <taxon>Bacillota</taxon>
        <taxon>Bacilli</taxon>
        <taxon>Bacillales</taxon>
        <taxon>Bacillaceae</taxon>
        <taxon>Metabacillus</taxon>
    </lineage>
</organism>
<reference evidence="1 2" key="1">
    <citation type="submission" date="2024-02" db="EMBL/GenBank/DDBJ databases">
        <title>Seven novel Bacillus-like species.</title>
        <authorList>
            <person name="Liu G."/>
        </authorList>
    </citation>
    <scope>NUCLEOTIDE SEQUENCE [LARGE SCALE GENOMIC DNA]</scope>
    <source>
        <strain evidence="1 2">FJAT-53654</strain>
    </source>
</reference>
<dbReference type="Proteomes" id="UP001368328">
    <property type="component" value="Chromosome"/>
</dbReference>
<evidence type="ECO:0000313" key="2">
    <source>
        <dbReference type="Proteomes" id="UP001368328"/>
    </source>
</evidence>
<dbReference type="RefSeq" id="WP_338789575.1">
    <property type="nucleotide sequence ID" value="NZ_CP147403.1"/>
</dbReference>
<accession>A0ABZ2N219</accession>
<name>A0ABZ2N219_9BACI</name>